<evidence type="ECO:0000313" key="2">
    <source>
        <dbReference type="EMBL" id="GIU51084.1"/>
    </source>
</evidence>
<evidence type="ECO:0000313" key="3">
    <source>
        <dbReference type="Proteomes" id="UP000887104"/>
    </source>
</evidence>
<dbReference type="Proteomes" id="UP000887104">
    <property type="component" value="Unassembled WGS sequence"/>
</dbReference>
<sequence>MQNSITSAVLSLSILSLSLLGLTACTSEPARLQQGSDAETTKDGLVKVDHSKLDLSYARPNVEWKKYTKLYFAPVKVTNDHPVVVK</sequence>
<keyword evidence="3" id="KW-1185">Reference proteome</keyword>
<dbReference type="EMBL" id="BPEY01000105">
    <property type="protein sequence ID" value="GIU51084.1"/>
    <property type="molecule type" value="Genomic_DNA"/>
</dbReference>
<accession>A0ABQ4PQ27</accession>
<feature type="chain" id="PRO_5045361792" evidence="1">
    <location>
        <begin position="24"/>
        <end position="86"/>
    </location>
</feature>
<organism evidence="2 3">
    <name type="scientific">Shewanella sairae</name>
    <dbReference type="NCBI Taxonomy" id="190310"/>
    <lineage>
        <taxon>Bacteria</taxon>
        <taxon>Pseudomonadati</taxon>
        <taxon>Pseudomonadota</taxon>
        <taxon>Gammaproteobacteria</taxon>
        <taxon>Alteromonadales</taxon>
        <taxon>Shewanellaceae</taxon>
        <taxon>Shewanella</taxon>
    </lineage>
</organism>
<name>A0ABQ4PQ27_9GAMM</name>
<proteinExistence type="predicted"/>
<protein>
    <submittedName>
        <fullName evidence="2">Uncharacterized protein</fullName>
    </submittedName>
</protein>
<gene>
    <name evidence="2" type="ORF">TUM4438_39430</name>
</gene>
<reference evidence="2" key="1">
    <citation type="submission" date="2021-05" db="EMBL/GenBank/DDBJ databases">
        <title>Molecular characterization for Shewanella algae harboring chromosomal blaOXA-55-like strains isolated from clinical and environment sample.</title>
        <authorList>
            <person name="Ohama Y."/>
            <person name="Aoki K."/>
            <person name="Harada S."/>
            <person name="Moriya K."/>
            <person name="Ishii Y."/>
            <person name="Tateda K."/>
        </authorList>
    </citation>
    <scope>NUCLEOTIDE SEQUENCE</scope>
    <source>
        <strain evidence="2">JCM 11563</strain>
    </source>
</reference>
<comment type="caution">
    <text evidence="2">The sequence shown here is derived from an EMBL/GenBank/DDBJ whole genome shotgun (WGS) entry which is preliminary data.</text>
</comment>
<evidence type="ECO:0000256" key="1">
    <source>
        <dbReference type="SAM" id="SignalP"/>
    </source>
</evidence>
<dbReference type="RefSeq" id="WP_220782918.1">
    <property type="nucleotide sequence ID" value="NZ_BPEY01000105.1"/>
</dbReference>
<feature type="signal peptide" evidence="1">
    <location>
        <begin position="1"/>
        <end position="23"/>
    </location>
</feature>
<keyword evidence="1" id="KW-0732">Signal</keyword>